<evidence type="ECO:0000256" key="4">
    <source>
        <dbReference type="ARBA" id="ARBA00022917"/>
    </source>
</evidence>
<dbReference type="PANTHER" id="PTHR42765">
    <property type="entry name" value="SOLEUCYL-TRNA SYNTHETASE"/>
    <property type="match status" value="1"/>
</dbReference>
<dbReference type="InterPro" id="IPR014729">
    <property type="entry name" value="Rossmann-like_a/b/a_fold"/>
</dbReference>
<dbReference type="GO" id="GO:0005524">
    <property type="term" value="F:ATP binding"/>
    <property type="evidence" value="ECO:0007669"/>
    <property type="project" value="UniProtKB-KW"/>
</dbReference>
<gene>
    <name evidence="7" type="ORF">S01H1_85148</name>
</gene>
<feature type="domain" description="Aminoacyl-tRNA synthetase class Ia" evidence="6">
    <location>
        <begin position="38"/>
        <end position="101"/>
    </location>
</feature>
<reference evidence="7" key="1">
    <citation type="journal article" date="2014" name="Front. Microbiol.">
        <title>High frequency of phylogenetically diverse reductive dehalogenase-homologous genes in deep subseafloor sedimentary metagenomes.</title>
        <authorList>
            <person name="Kawai M."/>
            <person name="Futagami T."/>
            <person name="Toyoda A."/>
            <person name="Takaki Y."/>
            <person name="Nishi S."/>
            <person name="Hori S."/>
            <person name="Arai W."/>
            <person name="Tsubouchi T."/>
            <person name="Morono Y."/>
            <person name="Uchiyama I."/>
            <person name="Ito T."/>
            <person name="Fujiyama A."/>
            <person name="Inagaki F."/>
            <person name="Takami H."/>
        </authorList>
    </citation>
    <scope>NUCLEOTIDE SEQUENCE</scope>
    <source>
        <strain evidence="7">Expedition CK06-06</strain>
    </source>
</reference>
<keyword evidence="1" id="KW-0436">Ligase</keyword>
<dbReference type="PANTHER" id="PTHR42765:SF1">
    <property type="entry name" value="ISOLEUCINE--TRNA LIGASE, MITOCHONDRIAL"/>
    <property type="match status" value="1"/>
</dbReference>
<evidence type="ECO:0000256" key="3">
    <source>
        <dbReference type="ARBA" id="ARBA00022840"/>
    </source>
</evidence>
<protein>
    <recommendedName>
        <fullName evidence="6">Aminoacyl-tRNA synthetase class Ia domain-containing protein</fullName>
    </recommendedName>
</protein>
<dbReference type="GO" id="GO:0005829">
    <property type="term" value="C:cytosol"/>
    <property type="evidence" value="ECO:0007669"/>
    <property type="project" value="TreeGrafter"/>
</dbReference>
<dbReference type="GO" id="GO:0006428">
    <property type="term" value="P:isoleucyl-tRNA aminoacylation"/>
    <property type="evidence" value="ECO:0007669"/>
    <property type="project" value="TreeGrafter"/>
</dbReference>
<proteinExistence type="predicted"/>
<evidence type="ECO:0000256" key="1">
    <source>
        <dbReference type="ARBA" id="ARBA00022598"/>
    </source>
</evidence>
<accession>X0YGN4</accession>
<dbReference type="Gene3D" id="3.40.50.620">
    <property type="entry name" value="HUPs"/>
    <property type="match status" value="1"/>
</dbReference>
<comment type="caution">
    <text evidence="7">The sequence shown here is derived from an EMBL/GenBank/DDBJ whole genome shotgun (WGS) entry which is preliminary data.</text>
</comment>
<evidence type="ECO:0000256" key="2">
    <source>
        <dbReference type="ARBA" id="ARBA00022741"/>
    </source>
</evidence>
<feature type="non-terminal residue" evidence="7">
    <location>
        <position position="104"/>
    </location>
</feature>
<dbReference type="EMBL" id="BARS01058363">
    <property type="protein sequence ID" value="GAG47793.1"/>
    <property type="molecule type" value="Genomic_DNA"/>
</dbReference>
<name>X0YGN4_9ZZZZ</name>
<evidence type="ECO:0000313" key="7">
    <source>
        <dbReference type="EMBL" id="GAG47793.1"/>
    </source>
</evidence>
<dbReference type="Pfam" id="PF00133">
    <property type="entry name" value="tRNA-synt_1"/>
    <property type="match status" value="1"/>
</dbReference>
<dbReference type="AlphaFoldDB" id="X0YGN4"/>
<feature type="non-terminal residue" evidence="7">
    <location>
        <position position="1"/>
    </location>
</feature>
<keyword evidence="3" id="KW-0067">ATP-binding</keyword>
<dbReference type="InterPro" id="IPR002300">
    <property type="entry name" value="aa-tRNA-synth_Ia"/>
</dbReference>
<sequence>KEGNIAVIEELTKNGALLKVGKIMHSYPHCWRCKKPVVFRATKQWFVNIEAFRDLALKEIEKVQFVPTWGKEKIQGMVENRTDWCISRRRVWGVPIPVFYCKGC</sequence>
<dbReference type="InterPro" id="IPR050081">
    <property type="entry name" value="Ile-tRNA_ligase"/>
</dbReference>
<organism evidence="7">
    <name type="scientific">marine sediment metagenome</name>
    <dbReference type="NCBI Taxonomy" id="412755"/>
    <lineage>
        <taxon>unclassified sequences</taxon>
        <taxon>metagenomes</taxon>
        <taxon>ecological metagenomes</taxon>
    </lineage>
</organism>
<dbReference type="GO" id="GO:0004822">
    <property type="term" value="F:isoleucine-tRNA ligase activity"/>
    <property type="evidence" value="ECO:0007669"/>
    <property type="project" value="TreeGrafter"/>
</dbReference>
<evidence type="ECO:0000259" key="6">
    <source>
        <dbReference type="Pfam" id="PF00133"/>
    </source>
</evidence>
<keyword evidence="2" id="KW-0547">Nucleotide-binding</keyword>
<keyword evidence="5" id="KW-0030">Aminoacyl-tRNA synthetase</keyword>
<dbReference type="SUPFAM" id="SSF52374">
    <property type="entry name" value="Nucleotidylyl transferase"/>
    <property type="match status" value="1"/>
</dbReference>
<evidence type="ECO:0000256" key="5">
    <source>
        <dbReference type="ARBA" id="ARBA00023146"/>
    </source>
</evidence>
<keyword evidence="4" id="KW-0648">Protein biosynthesis</keyword>